<keyword evidence="4 9" id="KW-0997">Cell inner membrane</keyword>
<protein>
    <recommendedName>
        <fullName evidence="9">TRAP transporter small permease protein</fullName>
    </recommendedName>
</protein>
<evidence type="ECO:0000256" key="5">
    <source>
        <dbReference type="ARBA" id="ARBA00022692"/>
    </source>
</evidence>
<evidence type="ECO:0000313" key="12">
    <source>
        <dbReference type="Proteomes" id="UP001201217"/>
    </source>
</evidence>
<keyword evidence="3" id="KW-1003">Cell membrane</keyword>
<evidence type="ECO:0000259" key="10">
    <source>
        <dbReference type="Pfam" id="PF04290"/>
    </source>
</evidence>
<evidence type="ECO:0000313" key="11">
    <source>
        <dbReference type="EMBL" id="MCF4099296.1"/>
    </source>
</evidence>
<sequence>MTTKIDIEHPEKVAEAPRLAYIDDLPTTAFSRPVDRALRAIGRSVSWVWLLLLAVIVINVVARYVFGKGRIEFEEIQWHFYAIGFMIGLSYCLTSDDHIRVDVVAELLSNKTKAWVETLGLVFLLIPFLVFVLIYAVPFFTYSFSINETSGSPGGLPARWAIKSVLIIGFALLLLAAVSRLTRTIAFLRGKSDADQANAGGTDNGH</sequence>
<gene>
    <name evidence="11" type="ORF">L1I42_12410</name>
</gene>
<feature type="domain" description="Tripartite ATP-independent periplasmic transporters DctQ component" evidence="10">
    <location>
        <begin position="53"/>
        <end position="185"/>
    </location>
</feature>
<keyword evidence="2 9" id="KW-0813">Transport</keyword>
<accession>A0ABS9E8U5</accession>
<name>A0ABS9E8U5_9HYPH</name>
<evidence type="ECO:0000256" key="9">
    <source>
        <dbReference type="RuleBase" id="RU369079"/>
    </source>
</evidence>
<dbReference type="RefSeq" id="WP_236114906.1">
    <property type="nucleotide sequence ID" value="NZ_JAKGTI010000002.1"/>
</dbReference>
<dbReference type="Proteomes" id="UP001201217">
    <property type="component" value="Unassembled WGS sequence"/>
</dbReference>
<evidence type="ECO:0000256" key="4">
    <source>
        <dbReference type="ARBA" id="ARBA00022519"/>
    </source>
</evidence>
<evidence type="ECO:0000256" key="2">
    <source>
        <dbReference type="ARBA" id="ARBA00022448"/>
    </source>
</evidence>
<keyword evidence="6 9" id="KW-1133">Transmembrane helix</keyword>
<feature type="transmembrane region" description="Helical" evidence="9">
    <location>
        <begin position="46"/>
        <end position="66"/>
    </location>
</feature>
<feature type="transmembrane region" description="Helical" evidence="9">
    <location>
        <begin position="78"/>
        <end position="94"/>
    </location>
</feature>
<dbReference type="EMBL" id="JAKGTI010000002">
    <property type="protein sequence ID" value="MCF4099296.1"/>
    <property type="molecule type" value="Genomic_DNA"/>
</dbReference>
<comment type="function">
    <text evidence="9">Part of the tripartite ATP-independent periplasmic (TRAP) transport system.</text>
</comment>
<organism evidence="11 12">
    <name type="scientific">Maritalea mediterranea</name>
    <dbReference type="NCBI Taxonomy" id="2909667"/>
    <lineage>
        <taxon>Bacteria</taxon>
        <taxon>Pseudomonadati</taxon>
        <taxon>Pseudomonadota</taxon>
        <taxon>Alphaproteobacteria</taxon>
        <taxon>Hyphomicrobiales</taxon>
        <taxon>Devosiaceae</taxon>
        <taxon>Maritalea</taxon>
    </lineage>
</organism>
<dbReference type="InterPro" id="IPR007387">
    <property type="entry name" value="TRAP_DctQ"/>
</dbReference>
<dbReference type="Pfam" id="PF04290">
    <property type="entry name" value="DctQ"/>
    <property type="match status" value="1"/>
</dbReference>
<evidence type="ECO:0000256" key="3">
    <source>
        <dbReference type="ARBA" id="ARBA00022475"/>
    </source>
</evidence>
<dbReference type="PANTHER" id="PTHR35011:SF4">
    <property type="entry name" value="SLL1102 PROTEIN"/>
    <property type="match status" value="1"/>
</dbReference>
<dbReference type="PANTHER" id="PTHR35011">
    <property type="entry name" value="2,3-DIKETO-L-GULONATE TRAP TRANSPORTER SMALL PERMEASE PROTEIN YIAM"/>
    <property type="match status" value="1"/>
</dbReference>
<evidence type="ECO:0000256" key="8">
    <source>
        <dbReference type="ARBA" id="ARBA00038436"/>
    </source>
</evidence>
<comment type="subunit">
    <text evidence="9">The complex comprises the extracytoplasmic solute receptor protein and the two transmembrane proteins.</text>
</comment>
<evidence type="ECO:0000256" key="7">
    <source>
        <dbReference type="ARBA" id="ARBA00023136"/>
    </source>
</evidence>
<evidence type="ECO:0000256" key="6">
    <source>
        <dbReference type="ARBA" id="ARBA00022989"/>
    </source>
</evidence>
<keyword evidence="7 9" id="KW-0472">Membrane</keyword>
<feature type="transmembrane region" description="Helical" evidence="9">
    <location>
        <begin position="115"/>
        <end position="140"/>
    </location>
</feature>
<feature type="transmembrane region" description="Helical" evidence="9">
    <location>
        <begin position="160"/>
        <end position="181"/>
    </location>
</feature>
<comment type="similarity">
    <text evidence="8 9">Belongs to the TRAP transporter small permease family.</text>
</comment>
<reference evidence="11 12" key="1">
    <citation type="submission" date="2022-01" db="EMBL/GenBank/DDBJ databases">
        <title>Maritalea mediterranea sp. nov., isolated from marine plastic residues from the Malva-rosa beach (Valencia, Spain).</title>
        <authorList>
            <person name="Vidal-Verdu A."/>
            <person name="Molina-Menor E."/>
            <person name="Pascual J."/>
            <person name="Pereto J."/>
            <person name="Porcar M."/>
        </authorList>
    </citation>
    <scope>NUCLEOTIDE SEQUENCE [LARGE SCALE GENOMIC DNA]</scope>
    <source>
        <strain evidence="11 12">P4.10X</strain>
    </source>
</reference>
<keyword evidence="5 9" id="KW-0812">Transmembrane</keyword>
<evidence type="ECO:0000256" key="1">
    <source>
        <dbReference type="ARBA" id="ARBA00004429"/>
    </source>
</evidence>
<comment type="subcellular location">
    <subcellularLocation>
        <location evidence="1 9">Cell inner membrane</location>
        <topology evidence="1 9">Multi-pass membrane protein</topology>
    </subcellularLocation>
</comment>
<dbReference type="InterPro" id="IPR055348">
    <property type="entry name" value="DctQ"/>
</dbReference>
<comment type="caution">
    <text evidence="11">The sequence shown here is derived from an EMBL/GenBank/DDBJ whole genome shotgun (WGS) entry which is preliminary data.</text>
</comment>
<keyword evidence="12" id="KW-1185">Reference proteome</keyword>
<proteinExistence type="inferred from homology"/>